<name>A0A4V3WU28_9MICO</name>
<keyword evidence="3" id="KW-1185">Reference proteome</keyword>
<sequence>MIIDSGWDFVLLAQDQLHWGDGSRRLLAILMSDDLGYYGTLEITARYDGDMDAIADEILHVIDDDFIRYFAVVEQCAVIPEHNSFINSAGEWRPPSENLKERALDRGLFMIGHVFIDPVHWNSTGPMHSFKDYGMSADLPAITITRPERFSDWRSASGGWGTSRRASRDREQGLLEELSDQA</sequence>
<reference evidence="2 3" key="1">
    <citation type="submission" date="2019-04" db="EMBL/GenBank/DDBJ databases">
        <authorList>
            <person name="Jiang L."/>
        </authorList>
    </citation>
    <scope>NUCLEOTIDE SEQUENCE [LARGE SCALE GENOMIC DNA]</scope>
    <source>
        <strain evidence="2 3">YIM 131861</strain>
    </source>
</reference>
<evidence type="ECO:0000313" key="3">
    <source>
        <dbReference type="Proteomes" id="UP000307380"/>
    </source>
</evidence>
<evidence type="ECO:0000313" key="2">
    <source>
        <dbReference type="EMBL" id="THG34327.1"/>
    </source>
</evidence>
<accession>A0A4V3WU28</accession>
<organism evidence="2 3">
    <name type="scientific">Orlajensenia flava</name>
    <dbReference type="NCBI Taxonomy" id="2565934"/>
    <lineage>
        <taxon>Bacteria</taxon>
        <taxon>Bacillati</taxon>
        <taxon>Actinomycetota</taxon>
        <taxon>Actinomycetes</taxon>
        <taxon>Micrococcales</taxon>
        <taxon>Microbacteriaceae</taxon>
        <taxon>Orlajensenia</taxon>
    </lineage>
</organism>
<dbReference type="AlphaFoldDB" id="A0A4V3WU28"/>
<dbReference type="RefSeq" id="WP_136424125.1">
    <property type="nucleotide sequence ID" value="NZ_SSSN01000005.1"/>
</dbReference>
<dbReference type="Proteomes" id="UP000307380">
    <property type="component" value="Unassembled WGS sequence"/>
</dbReference>
<proteinExistence type="predicted"/>
<dbReference type="EMBL" id="SSSN01000005">
    <property type="protein sequence ID" value="THG34327.1"/>
    <property type="molecule type" value="Genomic_DNA"/>
</dbReference>
<gene>
    <name evidence="2" type="ORF">E6C70_08560</name>
</gene>
<feature type="region of interest" description="Disordered" evidence="1">
    <location>
        <begin position="155"/>
        <end position="182"/>
    </location>
</feature>
<dbReference type="OrthoDB" id="5119185at2"/>
<evidence type="ECO:0000256" key="1">
    <source>
        <dbReference type="SAM" id="MobiDB-lite"/>
    </source>
</evidence>
<comment type="caution">
    <text evidence="2">The sequence shown here is derived from an EMBL/GenBank/DDBJ whole genome shotgun (WGS) entry which is preliminary data.</text>
</comment>
<protein>
    <submittedName>
        <fullName evidence="2">Uncharacterized protein</fullName>
    </submittedName>
</protein>